<dbReference type="InterPro" id="IPR005467">
    <property type="entry name" value="His_kinase_dom"/>
</dbReference>
<evidence type="ECO:0000313" key="13">
    <source>
        <dbReference type="EMBL" id="EEF60977.1"/>
    </source>
</evidence>
<dbReference type="Pfam" id="PF00512">
    <property type="entry name" value="HisKA"/>
    <property type="match status" value="1"/>
</dbReference>
<evidence type="ECO:0000259" key="12">
    <source>
        <dbReference type="PROSITE" id="PS50113"/>
    </source>
</evidence>
<dbReference type="Pfam" id="PF13426">
    <property type="entry name" value="PAS_9"/>
    <property type="match status" value="2"/>
</dbReference>
<dbReference type="PROSITE" id="PS50110">
    <property type="entry name" value="RESPONSE_REGULATORY"/>
    <property type="match status" value="1"/>
</dbReference>
<dbReference type="EC" id="2.7.13.3" evidence="2"/>
<dbReference type="InterPro" id="IPR000700">
    <property type="entry name" value="PAS-assoc_C"/>
</dbReference>
<dbReference type="GO" id="GO:0000155">
    <property type="term" value="F:phosphorelay sensor kinase activity"/>
    <property type="evidence" value="ECO:0007669"/>
    <property type="project" value="InterPro"/>
</dbReference>
<dbReference type="PROSITE" id="PS50109">
    <property type="entry name" value="HIS_KIN"/>
    <property type="match status" value="1"/>
</dbReference>
<dbReference type="CDD" id="cd00082">
    <property type="entry name" value="HisKA"/>
    <property type="match status" value="1"/>
</dbReference>
<dbReference type="PROSITE" id="PS50112">
    <property type="entry name" value="PAS"/>
    <property type="match status" value="3"/>
</dbReference>
<dbReference type="SMART" id="SM00387">
    <property type="entry name" value="HATPase_c"/>
    <property type="match status" value="1"/>
</dbReference>
<dbReference type="SUPFAM" id="SSF52172">
    <property type="entry name" value="CheY-like"/>
    <property type="match status" value="1"/>
</dbReference>
<feature type="coiled-coil region" evidence="8">
    <location>
        <begin position="113"/>
        <end position="142"/>
    </location>
</feature>
<dbReference type="SUPFAM" id="SSF47384">
    <property type="entry name" value="Homodimeric domain of signal transducing histidine kinase"/>
    <property type="match status" value="1"/>
</dbReference>
<dbReference type="Gene3D" id="3.30.450.20">
    <property type="entry name" value="PAS domain"/>
    <property type="match status" value="3"/>
</dbReference>
<dbReference type="SUPFAM" id="SSF55785">
    <property type="entry name" value="PYP-like sensor domain (PAS domain)"/>
    <property type="match status" value="3"/>
</dbReference>
<feature type="domain" description="PAS" evidence="11">
    <location>
        <begin position="387"/>
        <end position="460"/>
    </location>
</feature>
<dbReference type="Gene3D" id="1.10.287.130">
    <property type="match status" value="1"/>
</dbReference>
<sequence>MLEDEARDVTLANRALKEGDIPFSLKRVVTRSAFLNELQKNTPDLIISDHALPDFDGSAALQLAREKSPDIPFIFFTSSLGEENILDNLKMGASDYVLKHRINDLAPAVRRVLREKEERIRRKQAEAALRKSEEQLRALIENVTDYAIYMLDIEGRVASWNAGAERMKGYQAEEVIGKPFSVFFSGEDAESRIPESLLRRSPIEGTTKHQGWCVRKDGTRFCASWSITPVRDGSGKINGFSTVTRDVTEQAKAEEALQKSEERYRLLVEFSPCGVLVHSGGRVIFSNSTAAKMLGAKDLQQMLGRSIRDFIHPDCWAAVEKRIESLHAGKIVPFLEEIWVGFDGRPVDVMVGATPLVFEKDFENPVIQVIALDISELKRSEEDLRKSEERFRLAVESVKDYAIYMLDKDGRVTSWNEGAERITGLGADEVLSKVVNHCEPDNKKAKKEAAKELERAAMEGRIQNEGWCQRKDGSSYYAIWTVTAVKDAADTITGFLKVARDVTERKQHEEQVARWNTELEQRVAERTAQLEAANKELEAFSYSVSHDLRAPLRHIDGFVDILQTTALEKLDEESRQHLQTIADSAKQMAKLIDDLLGFSRMSRVKMNKRQVNLATLVQDAARHLQGDMKGRAIEWAIGDLPTVEGDPEMLRQVFMNLIDNALKYSRNQKKARVEIGSFPEEDDNVVFVRDNGVGFDMRYADKLFGVFQRLHRAAEFEGTGVGLANVRRIIHRHGGRTWAEGEINAGATFYFTLPKKVIE</sequence>
<dbReference type="InterPro" id="IPR050351">
    <property type="entry name" value="BphY/WalK/GraS-like"/>
</dbReference>
<dbReference type="InterPro" id="IPR013767">
    <property type="entry name" value="PAS_fold"/>
</dbReference>
<gene>
    <name evidence="13" type="ORF">Cflav_PD3694</name>
</gene>
<keyword evidence="14" id="KW-1185">Reference proteome</keyword>
<feature type="domain" description="PAS" evidence="11">
    <location>
        <begin position="132"/>
        <end position="178"/>
    </location>
</feature>
<keyword evidence="5 13" id="KW-0418">Kinase</keyword>
<dbReference type="InterPro" id="IPR003594">
    <property type="entry name" value="HATPase_dom"/>
</dbReference>
<dbReference type="FunFam" id="3.30.565.10:FF:000006">
    <property type="entry name" value="Sensor histidine kinase WalK"/>
    <property type="match status" value="1"/>
</dbReference>
<feature type="domain" description="Response regulatory" evidence="10">
    <location>
        <begin position="1"/>
        <end position="114"/>
    </location>
</feature>
<dbReference type="Proteomes" id="UP000003688">
    <property type="component" value="Unassembled WGS sequence"/>
</dbReference>
<dbReference type="Pfam" id="PF00072">
    <property type="entry name" value="Response_reg"/>
    <property type="match status" value="1"/>
</dbReference>
<evidence type="ECO:0000256" key="7">
    <source>
        <dbReference type="PROSITE-ProRule" id="PRU00169"/>
    </source>
</evidence>
<feature type="domain" description="Histidine kinase" evidence="9">
    <location>
        <begin position="543"/>
        <end position="757"/>
    </location>
</feature>
<dbReference type="Gene3D" id="3.30.565.10">
    <property type="entry name" value="Histidine kinase-like ATPase, C-terminal domain"/>
    <property type="match status" value="1"/>
</dbReference>
<keyword evidence="6" id="KW-0472">Membrane</keyword>
<dbReference type="PROSITE" id="PS50113">
    <property type="entry name" value="PAC"/>
    <property type="match status" value="2"/>
</dbReference>
<dbReference type="InterPro" id="IPR003661">
    <property type="entry name" value="HisK_dim/P_dom"/>
</dbReference>
<dbReference type="Gene3D" id="3.40.50.2300">
    <property type="match status" value="1"/>
</dbReference>
<evidence type="ECO:0000256" key="8">
    <source>
        <dbReference type="SAM" id="Coils"/>
    </source>
</evidence>
<dbReference type="InterPro" id="IPR036097">
    <property type="entry name" value="HisK_dim/P_sf"/>
</dbReference>
<dbReference type="SMART" id="SM00086">
    <property type="entry name" value="PAC"/>
    <property type="match status" value="2"/>
</dbReference>
<comment type="caution">
    <text evidence="13">The sequence shown here is derived from an EMBL/GenBank/DDBJ whole genome shotgun (WGS) entry which is preliminary data.</text>
</comment>
<dbReference type="GO" id="GO:0006355">
    <property type="term" value="P:regulation of DNA-templated transcription"/>
    <property type="evidence" value="ECO:0007669"/>
    <property type="project" value="InterPro"/>
</dbReference>
<dbReference type="GO" id="GO:0030295">
    <property type="term" value="F:protein kinase activator activity"/>
    <property type="evidence" value="ECO:0007669"/>
    <property type="project" value="TreeGrafter"/>
</dbReference>
<dbReference type="AlphaFoldDB" id="B9XGC6"/>
<dbReference type="CDD" id="cd00156">
    <property type="entry name" value="REC"/>
    <property type="match status" value="1"/>
</dbReference>
<evidence type="ECO:0000256" key="1">
    <source>
        <dbReference type="ARBA" id="ARBA00000085"/>
    </source>
</evidence>
<dbReference type="SUPFAM" id="SSF55874">
    <property type="entry name" value="ATPase domain of HSP90 chaperone/DNA topoisomerase II/histidine kinase"/>
    <property type="match status" value="1"/>
</dbReference>
<feature type="domain" description="PAC" evidence="12">
    <location>
        <begin position="207"/>
        <end position="259"/>
    </location>
</feature>
<comment type="catalytic activity">
    <reaction evidence="1">
        <text>ATP + protein L-histidine = ADP + protein N-phospho-L-histidine.</text>
        <dbReference type="EC" id="2.7.13.3"/>
    </reaction>
</comment>
<feature type="domain" description="PAC" evidence="12">
    <location>
        <begin position="456"/>
        <end position="514"/>
    </location>
</feature>
<protein>
    <recommendedName>
        <fullName evidence="2">histidine kinase</fullName>
        <ecNumber evidence="2">2.7.13.3</ecNumber>
    </recommendedName>
</protein>
<dbReference type="InterPro" id="IPR004358">
    <property type="entry name" value="Sig_transdc_His_kin-like_C"/>
</dbReference>
<dbReference type="InterPro" id="IPR036890">
    <property type="entry name" value="HATPase_C_sf"/>
</dbReference>
<dbReference type="InterPro" id="IPR001610">
    <property type="entry name" value="PAC"/>
</dbReference>
<keyword evidence="4" id="KW-0808">Transferase</keyword>
<evidence type="ECO:0000256" key="4">
    <source>
        <dbReference type="ARBA" id="ARBA00022679"/>
    </source>
</evidence>
<dbReference type="PANTHER" id="PTHR42878">
    <property type="entry name" value="TWO-COMPONENT HISTIDINE KINASE"/>
    <property type="match status" value="1"/>
</dbReference>
<evidence type="ECO:0000259" key="11">
    <source>
        <dbReference type="PROSITE" id="PS50112"/>
    </source>
</evidence>
<evidence type="ECO:0000256" key="2">
    <source>
        <dbReference type="ARBA" id="ARBA00012438"/>
    </source>
</evidence>
<dbReference type="PRINTS" id="PR00344">
    <property type="entry name" value="BCTRLSENSOR"/>
</dbReference>
<evidence type="ECO:0000259" key="10">
    <source>
        <dbReference type="PROSITE" id="PS50110"/>
    </source>
</evidence>
<dbReference type="STRING" id="320771.Cflav_PD3694"/>
<keyword evidence="8" id="KW-0175">Coiled coil</keyword>
<dbReference type="SMART" id="SM00388">
    <property type="entry name" value="HisKA"/>
    <property type="match status" value="1"/>
</dbReference>
<dbReference type="NCBIfam" id="TIGR00229">
    <property type="entry name" value="sensory_box"/>
    <property type="match status" value="3"/>
</dbReference>
<dbReference type="GO" id="GO:0007234">
    <property type="term" value="P:osmosensory signaling via phosphorelay pathway"/>
    <property type="evidence" value="ECO:0007669"/>
    <property type="project" value="TreeGrafter"/>
</dbReference>
<dbReference type="SMART" id="SM00091">
    <property type="entry name" value="PAS"/>
    <property type="match status" value="3"/>
</dbReference>
<evidence type="ECO:0000256" key="3">
    <source>
        <dbReference type="ARBA" id="ARBA00022553"/>
    </source>
</evidence>
<evidence type="ECO:0000256" key="5">
    <source>
        <dbReference type="ARBA" id="ARBA00022777"/>
    </source>
</evidence>
<dbReference type="GO" id="GO:0000156">
    <property type="term" value="F:phosphorelay response regulator activity"/>
    <property type="evidence" value="ECO:0007669"/>
    <property type="project" value="TreeGrafter"/>
</dbReference>
<feature type="modified residue" description="4-aspartylphosphate" evidence="7">
    <location>
        <position position="49"/>
    </location>
</feature>
<organism evidence="13 14">
    <name type="scientific">Pedosphaera parvula (strain Ellin514)</name>
    <dbReference type="NCBI Taxonomy" id="320771"/>
    <lineage>
        <taxon>Bacteria</taxon>
        <taxon>Pseudomonadati</taxon>
        <taxon>Verrucomicrobiota</taxon>
        <taxon>Pedosphaerae</taxon>
        <taxon>Pedosphaerales</taxon>
        <taxon>Pedosphaeraceae</taxon>
        <taxon>Pedosphaera</taxon>
    </lineage>
</organism>
<evidence type="ECO:0000313" key="14">
    <source>
        <dbReference type="Proteomes" id="UP000003688"/>
    </source>
</evidence>
<keyword evidence="3 7" id="KW-0597">Phosphoprotein</keyword>
<name>B9XGC6_PEDPL</name>
<proteinExistence type="predicted"/>
<feature type="domain" description="PAS" evidence="11">
    <location>
        <begin position="260"/>
        <end position="330"/>
    </location>
</feature>
<dbReference type="CDD" id="cd00130">
    <property type="entry name" value="PAS"/>
    <property type="match status" value="3"/>
</dbReference>
<reference evidence="13 14" key="1">
    <citation type="journal article" date="2011" name="J. Bacteriol.">
        <title>Genome sequence of 'Pedosphaera parvula' Ellin514, an aerobic Verrucomicrobial isolate from pasture soil.</title>
        <authorList>
            <person name="Kant R."/>
            <person name="van Passel M.W."/>
            <person name="Sangwan P."/>
            <person name="Palva A."/>
            <person name="Lucas S."/>
            <person name="Copeland A."/>
            <person name="Lapidus A."/>
            <person name="Glavina Del Rio T."/>
            <person name="Dalin E."/>
            <person name="Tice H."/>
            <person name="Bruce D."/>
            <person name="Goodwin L."/>
            <person name="Pitluck S."/>
            <person name="Chertkov O."/>
            <person name="Larimer F.W."/>
            <person name="Land M.L."/>
            <person name="Hauser L."/>
            <person name="Brettin T.S."/>
            <person name="Detter J.C."/>
            <person name="Han S."/>
            <person name="de Vos W.M."/>
            <person name="Janssen P.H."/>
            <person name="Smidt H."/>
        </authorList>
    </citation>
    <scope>NUCLEOTIDE SEQUENCE [LARGE SCALE GENOMIC DNA]</scope>
    <source>
        <strain evidence="13 14">Ellin514</strain>
    </source>
</reference>
<dbReference type="InterPro" id="IPR011006">
    <property type="entry name" value="CheY-like_superfamily"/>
</dbReference>
<feature type="coiled-coil region" evidence="8">
    <location>
        <begin position="505"/>
        <end position="536"/>
    </location>
</feature>
<evidence type="ECO:0000256" key="6">
    <source>
        <dbReference type="ARBA" id="ARBA00023136"/>
    </source>
</evidence>
<dbReference type="PANTHER" id="PTHR42878:SF15">
    <property type="entry name" value="BACTERIOPHYTOCHROME"/>
    <property type="match status" value="1"/>
</dbReference>
<dbReference type="FunFam" id="1.10.287.130:FF:000070">
    <property type="entry name" value="Histidine kinase sensor protein"/>
    <property type="match status" value="1"/>
</dbReference>
<dbReference type="Pfam" id="PF02518">
    <property type="entry name" value="HATPase_c"/>
    <property type="match status" value="1"/>
</dbReference>
<dbReference type="Pfam" id="PF00989">
    <property type="entry name" value="PAS"/>
    <property type="match status" value="1"/>
</dbReference>
<evidence type="ECO:0000259" key="9">
    <source>
        <dbReference type="PROSITE" id="PS50109"/>
    </source>
</evidence>
<accession>B9XGC6</accession>
<dbReference type="InterPro" id="IPR000014">
    <property type="entry name" value="PAS"/>
</dbReference>
<dbReference type="EMBL" id="ABOX02000012">
    <property type="protein sequence ID" value="EEF60977.1"/>
    <property type="molecule type" value="Genomic_DNA"/>
</dbReference>
<dbReference type="GO" id="GO:0016020">
    <property type="term" value="C:membrane"/>
    <property type="evidence" value="ECO:0007669"/>
    <property type="project" value="UniProtKB-SubCell"/>
</dbReference>
<dbReference type="InterPro" id="IPR035965">
    <property type="entry name" value="PAS-like_dom_sf"/>
</dbReference>
<dbReference type="InterPro" id="IPR001789">
    <property type="entry name" value="Sig_transdc_resp-reg_receiver"/>
</dbReference>